<dbReference type="NCBIfam" id="NF010048">
    <property type="entry name" value="PRK13524.1"/>
    <property type="match status" value="1"/>
</dbReference>
<evidence type="ECO:0000313" key="22">
    <source>
        <dbReference type="Proteomes" id="UP000193675"/>
    </source>
</evidence>
<dbReference type="Pfam" id="PF00593">
    <property type="entry name" value="TonB_dep_Rec_b-barrel"/>
    <property type="match status" value="1"/>
</dbReference>
<keyword evidence="10 16" id="KW-0798">TonB box</keyword>
<keyword evidence="3 14" id="KW-0813">Transport</keyword>
<dbReference type="InterPro" id="IPR000531">
    <property type="entry name" value="Beta-barrel_TonB"/>
</dbReference>
<sequence length="746" mass="81387">MQLRTSSNNLALAFVALTSPAMVATAAQAEQAQASEVLEVPVDGNALVIQDTLVTAEREARQALGTSIITEEDIKRHPPANDLSELIRREPGVNLTGNSASGARGNNRQIDLRGMGPENTLILIDGKPSSARNSVRYGWNGDRDTRGETNWVPAEAVERIEILRGPAAARYGSGAMGGVVNIITKRPTDELKGSVSLFTQLPEDSAEGASRRTNFNLSGGLTENLGFRLYGGLAKTDADDLDINAGHANSALVAGREGVRNKDINGLLSWKLNDEHRLELNAGYSRQGNIFAGDTMNSNGGGDPEFVADLYGHETNVMQRSTYDLTHLGDFTWGTSKTVLAYEYVRNWRLNEGLAGRTEGAPNDEGAAMSRLRNTRLNSEVNLPFALGSTEHVLTLGGEYLYESLNDQGSFRPQSSDPTGGGDDTIIGFDRSDTKMTARSYALFVEDNIVVGDTTITPGLRFDHHETFGDNFSPSLNLSHKITDALSVKGGIARAYKTPNLYQSNPSYLLYSRGNGCSVQQTNNGGCYLQGNADLKPEISVNKEIGLLYDRGTWRTSATYFRNDYKNKIIGGTDVVYDINGGRRVTQWENAGKARVEGIEGNFFMALTPTLDWNTNLTWMLDNDNRDTGEPLSVIPEYTVNTTLDWRATDKLSFQVAGTYFGKQKSPTYNYRTQQDYDKAAQQDVEAYGLVDVSAGYKFNANYDVRVGVNNLFDKQILRGGNASSSGANTYNQPGRAVFAALNISF</sequence>
<keyword evidence="13 14" id="KW-0998">Cell outer membrane</keyword>
<gene>
    <name evidence="21" type="ORF">B7H17_18200</name>
</gene>
<evidence type="ECO:0000256" key="1">
    <source>
        <dbReference type="ARBA" id="ARBA00004571"/>
    </source>
</evidence>
<protein>
    <submittedName>
        <fullName evidence="21">TonB-dependent siderophore receptor</fullName>
    </submittedName>
</protein>
<dbReference type="RefSeq" id="WP_084858106.1">
    <property type="nucleotide sequence ID" value="NZ_NBWC01000029.1"/>
</dbReference>
<feature type="compositionally biased region" description="Polar residues" evidence="17">
    <location>
        <begin position="407"/>
        <end position="418"/>
    </location>
</feature>
<keyword evidence="11 14" id="KW-0472">Membrane</keyword>
<keyword evidence="9" id="KW-0406">Ion transport</keyword>
<dbReference type="InterPro" id="IPR039426">
    <property type="entry name" value="TonB-dep_rcpt-like"/>
</dbReference>
<dbReference type="Pfam" id="PF07715">
    <property type="entry name" value="Plug"/>
    <property type="match status" value="1"/>
</dbReference>
<evidence type="ECO:0000256" key="9">
    <source>
        <dbReference type="ARBA" id="ARBA00023065"/>
    </source>
</evidence>
<evidence type="ECO:0000313" key="21">
    <source>
        <dbReference type="EMBL" id="ORL62359.1"/>
    </source>
</evidence>
<comment type="similarity">
    <text evidence="2 14 16">Belongs to the TonB-dependent receptor family.</text>
</comment>
<keyword evidence="8" id="KW-0408">Iron</keyword>
<feature type="domain" description="TonB-dependent receptor-like beta-barrel" evidence="19">
    <location>
        <begin position="272"/>
        <end position="712"/>
    </location>
</feature>
<dbReference type="GO" id="GO:0009279">
    <property type="term" value="C:cell outer membrane"/>
    <property type="evidence" value="ECO:0007669"/>
    <property type="project" value="UniProtKB-SubCell"/>
</dbReference>
<feature type="region of interest" description="Disordered" evidence="17">
    <location>
        <begin position="407"/>
        <end position="427"/>
    </location>
</feature>
<evidence type="ECO:0000256" key="13">
    <source>
        <dbReference type="ARBA" id="ARBA00023237"/>
    </source>
</evidence>
<keyword evidence="12 21" id="KW-0675">Receptor</keyword>
<dbReference type="NCBIfam" id="TIGR01783">
    <property type="entry name" value="TonB-siderophor"/>
    <property type="match status" value="1"/>
</dbReference>
<comment type="caution">
    <text evidence="21">The sequence shown here is derived from an EMBL/GenBank/DDBJ whole genome shotgun (WGS) entry which is preliminary data.</text>
</comment>
<dbReference type="Proteomes" id="UP000193675">
    <property type="component" value="Unassembled WGS sequence"/>
</dbReference>
<dbReference type="NCBIfam" id="NF010051">
    <property type="entry name" value="PRK13528.1"/>
    <property type="match status" value="1"/>
</dbReference>
<dbReference type="InterPro" id="IPR036942">
    <property type="entry name" value="Beta-barrel_TonB_sf"/>
</dbReference>
<evidence type="ECO:0000256" key="12">
    <source>
        <dbReference type="ARBA" id="ARBA00023170"/>
    </source>
</evidence>
<dbReference type="InterPro" id="IPR010917">
    <property type="entry name" value="TonB_rcpt_CS"/>
</dbReference>
<dbReference type="InterPro" id="IPR058134">
    <property type="entry name" value="PirA/FepA/PfeA"/>
</dbReference>
<dbReference type="PANTHER" id="PTHR30069">
    <property type="entry name" value="TONB-DEPENDENT OUTER MEMBRANE RECEPTOR"/>
    <property type="match status" value="1"/>
</dbReference>
<evidence type="ECO:0000256" key="16">
    <source>
        <dbReference type="RuleBase" id="RU003357"/>
    </source>
</evidence>
<dbReference type="AlphaFoldDB" id="A0A1X0ZSD6"/>
<name>A0A1X0ZSD6_PSEPU</name>
<dbReference type="Gene3D" id="2.170.130.10">
    <property type="entry name" value="TonB-dependent receptor, plug domain"/>
    <property type="match status" value="1"/>
</dbReference>
<dbReference type="Gene3D" id="2.40.170.20">
    <property type="entry name" value="TonB-dependent receptor, beta-barrel domain"/>
    <property type="match status" value="1"/>
</dbReference>
<evidence type="ECO:0000256" key="3">
    <source>
        <dbReference type="ARBA" id="ARBA00022448"/>
    </source>
</evidence>
<evidence type="ECO:0000256" key="18">
    <source>
        <dbReference type="SAM" id="SignalP"/>
    </source>
</evidence>
<evidence type="ECO:0000259" key="20">
    <source>
        <dbReference type="Pfam" id="PF07715"/>
    </source>
</evidence>
<feature type="domain" description="TonB-dependent receptor plug" evidence="20">
    <location>
        <begin position="66"/>
        <end position="179"/>
    </location>
</feature>
<keyword evidence="6 14" id="KW-0812">Transmembrane</keyword>
<dbReference type="GO" id="GO:0015344">
    <property type="term" value="F:siderophore uptake transmembrane transporter activity"/>
    <property type="evidence" value="ECO:0007669"/>
    <property type="project" value="TreeGrafter"/>
</dbReference>
<feature type="region of interest" description="Disordered" evidence="17">
    <location>
        <begin position="93"/>
        <end position="112"/>
    </location>
</feature>
<evidence type="ECO:0000256" key="8">
    <source>
        <dbReference type="ARBA" id="ARBA00023004"/>
    </source>
</evidence>
<dbReference type="OrthoDB" id="9764669at2"/>
<keyword evidence="7 18" id="KW-0732">Signal</keyword>
<evidence type="ECO:0000256" key="14">
    <source>
        <dbReference type="PROSITE-ProRule" id="PRU01360"/>
    </source>
</evidence>
<evidence type="ECO:0000256" key="7">
    <source>
        <dbReference type="ARBA" id="ARBA00022729"/>
    </source>
</evidence>
<feature type="chain" id="PRO_5013343976" evidence="18">
    <location>
        <begin position="27"/>
        <end position="746"/>
    </location>
</feature>
<feature type="short sequence motif" description="TonB C-terminal box" evidence="15">
    <location>
        <begin position="729"/>
        <end position="746"/>
    </location>
</feature>
<evidence type="ECO:0000259" key="19">
    <source>
        <dbReference type="Pfam" id="PF00593"/>
    </source>
</evidence>
<evidence type="ECO:0000256" key="4">
    <source>
        <dbReference type="ARBA" id="ARBA00022452"/>
    </source>
</evidence>
<evidence type="ECO:0000256" key="5">
    <source>
        <dbReference type="ARBA" id="ARBA00022496"/>
    </source>
</evidence>
<evidence type="ECO:0000256" key="15">
    <source>
        <dbReference type="PROSITE-ProRule" id="PRU10144"/>
    </source>
</evidence>
<evidence type="ECO:0000256" key="2">
    <source>
        <dbReference type="ARBA" id="ARBA00009810"/>
    </source>
</evidence>
<evidence type="ECO:0000256" key="10">
    <source>
        <dbReference type="ARBA" id="ARBA00023077"/>
    </source>
</evidence>
<dbReference type="CDD" id="cd01347">
    <property type="entry name" value="ligand_gated_channel"/>
    <property type="match status" value="1"/>
</dbReference>
<dbReference type="PROSITE" id="PS52016">
    <property type="entry name" value="TONB_DEPENDENT_REC_3"/>
    <property type="match status" value="1"/>
</dbReference>
<dbReference type="InterPro" id="IPR012910">
    <property type="entry name" value="Plug_dom"/>
</dbReference>
<feature type="signal peptide" evidence="18">
    <location>
        <begin position="1"/>
        <end position="26"/>
    </location>
</feature>
<keyword evidence="4 14" id="KW-1134">Transmembrane beta strand</keyword>
<reference evidence="21 22" key="1">
    <citation type="submission" date="2017-04" db="EMBL/GenBank/DDBJ databases">
        <title>Presence of VIM-2 positive Pseudomonas species in chickens and their surrounding environment.</title>
        <authorList>
            <person name="Zhang R."/>
        </authorList>
    </citation>
    <scope>NUCLEOTIDE SEQUENCE [LARGE SCALE GENOMIC DNA]</scope>
    <source>
        <strain evidence="21 22">DZ-C18</strain>
    </source>
</reference>
<evidence type="ECO:0000256" key="11">
    <source>
        <dbReference type="ARBA" id="ARBA00023136"/>
    </source>
</evidence>
<feature type="compositionally biased region" description="Polar residues" evidence="17">
    <location>
        <begin position="95"/>
        <end position="109"/>
    </location>
</feature>
<dbReference type="InterPro" id="IPR010105">
    <property type="entry name" value="TonB_sidphr_rcpt"/>
</dbReference>
<dbReference type="GO" id="GO:0044718">
    <property type="term" value="P:siderophore transmembrane transport"/>
    <property type="evidence" value="ECO:0007669"/>
    <property type="project" value="TreeGrafter"/>
</dbReference>
<dbReference type="EMBL" id="NBWC01000029">
    <property type="protein sequence ID" value="ORL62359.1"/>
    <property type="molecule type" value="Genomic_DNA"/>
</dbReference>
<evidence type="ECO:0000256" key="6">
    <source>
        <dbReference type="ARBA" id="ARBA00022692"/>
    </source>
</evidence>
<organism evidence="21 22">
    <name type="scientific">Pseudomonas putida</name>
    <name type="common">Arthrobacter siderocapsulatus</name>
    <dbReference type="NCBI Taxonomy" id="303"/>
    <lineage>
        <taxon>Bacteria</taxon>
        <taxon>Pseudomonadati</taxon>
        <taxon>Pseudomonadota</taxon>
        <taxon>Gammaproteobacteria</taxon>
        <taxon>Pseudomonadales</taxon>
        <taxon>Pseudomonadaceae</taxon>
        <taxon>Pseudomonas</taxon>
    </lineage>
</organism>
<dbReference type="InterPro" id="IPR037066">
    <property type="entry name" value="Plug_dom_sf"/>
</dbReference>
<keyword evidence="5" id="KW-0410">Iron transport</keyword>
<dbReference type="GO" id="GO:0038023">
    <property type="term" value="F:signaling receptor activity"/>
    <property type="evidence" value="ECO:0007669"/>
    <property type="project" value="InterPro"/>
</dbReference>
<comment type="subcellular location">
    <subcellularLocation>
        <location evidence="1 14">Cell outer membrane</location>
        <topology evidence="1 14">Multi-pass membrane protein</topology>
    </subcellularLocation>
</comment>
<accession>A0A1X0ZSD6</accession>
<dbReference type="PROSITE" id="PS01156">
    <property type="entry name" value="TONB_DEPENDENT_REC_2"/>
    <property type="match status" value="1"/>
</dbReference>
<dbReference type="SUPFAM" id="SSF56935">
    <property type="entry name" value="Porins"/>
    <property type="match status" value="1"/>
</dbReference>
<proteinExistence type="inferred from homology"/>
<evidence type="ECO:0000256" key="17">
    <source>
        <dbReference type="SAM" id="MobiDB-lite"/>
    </source>
</evidence>
<dbReference type="PANTHER" id="PTHR30069:SF8">
    <property type="entry name" value="TONB-DEPENDENT SIDEROPHORE RECEPTOR PROTEIN"/>
    <property type="match status" value="1"/>
</dbReference>